<dbReference type="InterPro" id="IPR036097">
    <property type="entry name" value="HisK_dim/P_sf"/>
</dbReference>
<dbReference type="Proteomes" id="UP001500740">
    <property type="component" value="Unassembled WGS sequence"/>
</dbReference>
<dbReference type="CDD" id="cd00075">
    <property type="entry name" value="HATPase"/>
    <property type="match status" value="1"/>
</dbReference>
<dbReference type="CDD" id="cd17574">
    <property type="entry name" value="REC_OmpR"/>
    <property type="match status" value="1"/>
</dbReference>
<dbReference type="SMART" id="SM00388">
    <property type="entry name" value="HisKA"/>
    <property type="match status" value="2"/>
</dbReference>
<dbReference type="Pfam" id="PF02518">
    <property type="entry name" value="HATPase_c"/>
    <property type="match status" value="2"/>
</dbReference>
<dbReference type="RefSeq" id="WP_343781635.1">
    <property type="nucleotide sequence ID" value="NZ_BAAACZ010000005.1"/>
</dbReference>
<feature type="transmembrane region" description="Helical" evidence="11">
    <location>
        <begin position="220"/>
        <end position="246"/>
    </location>
</feature>
<feature type="transmembrane region" description="Helical" evidence="11">
    <location>
        <begin position="258"/>
        <end position="276"/>
    </location>
</feature>
<feature type="transmembrane region" description="Helical" evidence="11">
    <location>
        <begin position="288"/>
        <end position="309"/>
    </location>
</feature>
<dbReference type="EMBL" id="BAAACZ010000005">
    <property type="protein sequence ID" value="GAA0453640.1"/>
    <property type="molecule type" value="Genomic_DNA"/>
</dbReference>
<dbReference type="Pfam" id="PF07696">
    <property type="entry name" value="7TMR-DISMED2"/>
    <property type="match status" value="1"/>
</dbReference>
<gene>
    <name evidence="14" type="ORF">GCM10008935_05510</name>
</gene>
<dbReference type="Pfam" id="PF07695">
    <property type="entry name" value="7TMR-DISM_7TM"/>
    <property type="match status" value="1"/>
</dbReference>
<dbReference type="CDD" id="cd16922">
    <property type="entry name" value="HATPase_EvgS-ArcB-TorS-like"/>
    <property type="match status" value="1"/>
</dbReference>
<evidence type="ECO:0000256" key="7">
    <source>
        <dbReference type="ARBA" id="ARBA00022840"/>
    </source>
</evidence>
<dbReference type="PROSITE" id="PS50109">
    <property type="entry name" value="HIS_KIN"/>
    <property type="match status" value="2"/>
</dbReference>
<keyword evidence="11" id="KW-1133">Transmembrane helix</keyword>
<keyword evidence="3 9" id="KW-0597">Phosphoprotein</keyword>
<evidence type="ECO:0000256" key="11">
    <source>
        <dbReference type="SAM" id="Phobius"/>
    </source>
</evidence>
<evidence type="ECO:0000259" key="13">
    <source>
        <dbReference type="PROSITE" id="PS50110"/>
    </source>
</evidence>
<dbReference type="SUPFAM" id="SSF52172">
    <property type="entry name" value="CheY-like"/>
    <property type="match status" value="1"/>
</dbReference>
<evidence type="ECO:0000256" key="5">
    <source>
        <dbReference type="ARBA" id="ARBA00022741"/>
    </source>
</evidence>
<comment type="catalytic activity">
    <reaction evidence="1">
        <text>ATP + protein L-histidine = ADP + protein N-phospho-L-histidine.</text>
        <dbReference type="EC" id="2.7.13.3"/>
    </reaction>
</comment>
<feature type="coiled-coil region" evidence="10">
    <location>
        <begin position="802"/>
        <end position="854"/>
    </location>
</feature>
<evidence type="ECO:0000256" key="10">
    <source>
        <dbReference type="SAM" id="Coils"/>
    </source>
</evidence>
<keyword evidence="11" id="KW-0472">Membrane</keyword>
<keyword evidence="7" id="KW-0067">ATP-binding</keyword>
<dbReference type="CDD" id="cd00082">
    <property type="entry name" value="HisKA"/>
    <property type="match status" value="2"/>
</dbReference>
<dbReference type="InterPro" id="IPR011006">
    <property type="entry name" value="CheY-like_superfamily"/>
</dbReference>
<evidence type="ECO:0000313" key="15">
    <source>
        <dbReference type="Proteomes" id="UP001500740"/>
    </source>
</evidence>
<evidence type="ECO:0000256" key="2">
    <source>
        <dbReference type="ARBA" id="ARBA00012438"/>
    </source>
</evidence>
<dbReference type="Gene3D" id="2.60.40.2380">
    <property type="match status" value="1"/>
</dbReference>
<organism evidence="14 15">
    <name type="scientific">Alkalibacillus silvisoli</name>
    <dbReference type="NCBI Taxonomy" id="392823"/>
    <lineage>
        <taxon>Bacteria</taxon>
        <taxon>Bacillati</taxon>
        <taxon>Bacillota</taxon>
        <taxon>Bacilli</taxon>
        <taxon>Bacillales</taxon>
        <taxon>Bacillaceae</taxon>
        <taxon>Alkalibacillus</taxon>
    </lineage>
</organism>
<feature type="domain" description="Response regulatory" evidence="13">
    <location>
        <begin position="684"/>
        <end position="800"/>
    </location>
</feature>
<keyword evidence="11" id="KW-0812">Transmembrane</keyword>
<evidence type="ECO:0000256" key="1">
    <source>
        <dbReference type="ARBA" id="ARBA00000085"/>
    </source>
</evidence>
<dbReference type="SUPFAM" id="SSF47384">
    <property type="entry name" value="Homodimeric domain of signal transducing histidine kinase"/>
    <property type="match status" value="2"/>
</dbReference>
<evidence type="ECO:0000259" key="12">
    <source>
        <dbReference type="PROSITE" id="PS50109"/>
    </source>
</evidence>
<feature type="domain" description="Histidine kinase" evidence="12">
    <location>
        <begin position="432"/>
        <end position="650"/>
    </location>
</feature>
<keyword evidence="4" id="KW-0808">Transferase</keyword>
<feature type="modified residue" description="4-aspartylphosphate" evidence="9">
    <location>
        <position position="733"/>
    </location>
</feature>
<feature type="transmembrane region" description="Helical" evidence="11">
    <location>
        <begin position="315"/>
        <end position="333"/>
    </location>
</feature>
<feature type="transmembrane region" description="Helical" evidence="11">
    <location>
        <begin position="345"/>
        <end position="367"/>
    </location>
</feature>
<dbReference type="Gene3D" id="1.10.287.130">
    <property type="match status" value="2"/>
</dbReference>
<reference evidence="15" key="1">
    <citation type="journal article" date="2019" name="Int. J. Syst. Evol. Microbiol.">
        <title>The Global Catalogue of Microorganisms (GCM) 10K type strain sequencing project: providing services to taxonomists for standard genome sequencing and annotation.</title>
        <authorList>
            <consortium name="The Broad Institute Genomics Platform"/>
            <consortium name="The Broad Institute Genome Sequencing Center for Infectious Disease"/>
            <person name="Wu L."/>
            <person name="Ma J."/>
        </authorList>
    </citation>
    <scope>NUCLEOTIDE SEQUENCE [LARGE SCALE GENOMIC DNA]</scope>
    <source>
        <strain evidence="15">JCM 14193</strain>
    </source>
</reference>
<keyword evidence="6" id="KW-0418">Kinase</keyword>
<dbReference type="PANTHER" id="PTHR43047:SF72">
    <property type="entry name" value="OSMOSENSING HISTIDINE PROTEIN KINASE SLN1"/>
    <property type="match status" value="1"/>
</dbReference>
<dbReference type="InterPro" id="IPR001789">
    <property type="entry name" value="Sig_transdc_resp-reg_receiver"/>
</dbReference>
<proteinExistence type="predicted"/>
<dbReference type="SUPFAM" id="SSF55874">
    <property type="entry name" value="ATPase domain of HSP90 chaperone/DNA topoisomerase II/histidine kinase"/>
    <property type="match status" value="2"/>
</dbReference>
<dbReference type="PANTHER" id="PTHR43047">
    <property type="entry name" value="TWO-COMPONENT HISTIDINE PROTEIN KINASE"/>
    <property type="match status" value="1"/>
</dbReference>
<feature type="transmembrane region" description="Helical" evidence="11">
    <location>
        <begin position="191"/>
        <end position="213"/>
    </location>
</feature>
<sequence>MLRVHKYLWVIIVVSLLAFLPNGTTSATGSLKLDSDAEKINLYQSIKMVKDRNMQLEIADVTAPDFANQFVHEDQIDQRGGFFETATWILFEIENESDQADWLLEFAFPLIYELDIYRKSDQGYEQIYQGGAVNFPFDQRKINHRHFVIDLDIEPGSSETFYARAVGGGDLHPPIYIWHPDSFYERTQGELTLLGIFYGIVIVMIAYNLFLYFSLKMRSYLYYVIAMLCTLLGKLSINGVGFQYLWSDFPSWNLISTPFWVSFGCIFVLLFTRAFLDVDEYIAWFYKLSYLLIAWNLLTVVLLFISHIVALNMMILGAFMTFLTVLIVAFICLKRGARQARFYILGWMIFLTGVFITILERAAVIPYSLMTEYAGQAAMTIEVVLLSFALADKINLMRAEKEEAEEKARESQALALDNLKKADVLKDEFLAVTSHELRTPIYGMVGIAESLRDGVVGQVSEPMKQQLSTIVASGNRLTHLVNDILDFSKLKYNSLEIQLKSVQIKGVIEVVLAVSKPLLKNKPIELVTDIPDNLSPVRADPNRLQQILYNLVGNAIKYTEEGQITISVYEAEEGVTICVSDTGSGISSEQMDYIFNPFRRADVSPSKSHSGTGIGLSITKRLVDLHEGTMSVDSKLKQGSNFYVTLPVPEKRQSEEVSSSPERLIIDHHTAIEPPTFQNTNQPRILVADDEAVNLQVLTNQLSLEGYEVTTASSGEEVLEVIKEQSIDLIILDLMMPKISGYEVCQRLRLDYSLMELPILMLTAKSELDDKVISFEAGANDYLVKPCDKMELLSRVRTLIRIRTLNQELINLNAHLEQKIEERTEALKIANVDLKSANEALLEAEDSRRQMLSNIAHELGTPVTLIHSYMQSLKGGTISPYNEHFNEQVLKKIQVLNRLINDLFDLSKLEEGKTSLNKVEVLLGDWLIQVEEKCAFLVEQKKRSFHGFEWEKLNEESDDWACLIDRERLDQVFSNLISNAVKYTTEQSGEISVNASFVKDEKLIILEVVDNGAGVDEEDLPYLFERFYKNSKSSQYNPHGTGLGLTIAKEIVESHKGRIHVESEIGTGSSFYVELPIYKRSAVINREEEVHERKDDSYRRR</sequence>
<comment type="caution">
    <text evidence="14">The sequence shown here is derived from an EMBL/GenBank/DDBJ whole genome shotgun (WGS) entry which is preliminary data.</text>
</comment>
<evidence type="ECO:0000256" key="4">
    <source>
        <dbReference type="ARBA" id="ARBA00022679"/>
    </source>
</evidence>
<keyword evidence="10" id="KW-0175">Coiled coil</keyword>
<dbReference type="InterPro" id="IPR011623">
    <property type="entry name" value="7TMR_DISM_rcpt_extracell_dom1"/>
</dbReference>
<keyword evidence="15" id="KW-1185">Reference proteome</keyword>
<feature type="domain" description="Histidine kinase" evidence="12">
    <location>
        <begin position="854"/>
        <end position="1079"/>
    </location>
</feature>
<dbReference type="InterPro" id="IPR003661">
    <property type="entry name" value="HisK_dim/P_dom"/>
</dbReference>
<dbReference type="SMART" id="SM00448">
    <property type="entry name" value="REC"/>
    <property type="match status" value="1"/>
</dbReference>
<protein>
    <recommendedName>
        <fullName evidence="2">histidine kinase</fullName>
        <ecNumber evidence="2">2.7.13.3</ecNumber>
    </recommendedName>
</protein>
<dbReference type="PRINTS" id="PR00344">
    <property type="entry name" value="BCTRLSENSOR"/>
</dbReference>
<evidence type="ECO:0000313" key="14">
    <source>
        <dbReference type="EMBL" id="GAA0453640.1"/>
    </source>
</evidence>
<keyword evidence="8" id="KW-0902">Two-component regulatory system</keyword>
<dbReference type="InterPro" id="IPR004358">
    <property type="entry name" value="Sig_transdc_His_kin-like_C"/>
</dbReference>
<dbReference type="InterPro" id="IPR003594">
    <property type="entry name" value="HATPase_dom"/>
</dbReference>
<evidence type="ECO:0000256" key="3">
    <source>
        <dbReference type="ARBA" id="ARBA00022553"/>
    </source>
</evidence>
<dbReference type="Gene3D" id="3.40.50.2300">
    <property type="match status" value="1"/>
</dbReference>
<dbReference type="InterPro" id="IPR036890">
    <property type="entry name" value="HATPase_C_sf"/>
</dbReference>
<dbReference type="InterPro" id="IPR005467">
    <property type="entry name" value="His_kinase_dom"/>
</dbReference>
<name>A0ABP3JHH5_9BACI</name>
<dbReference type="EC" id="2.7.13.3" evidence="2"/>
<evidence type="ECO:0000256" key="9">
    <source>
        <dbReference type="PROSITE-ProRule" id="PRU00169"/>
    </source>
</evidence>
<evidence type="ECO:0000256" key="6">
    <source>
        <dbReference type="ARBA" id="ARBA00022777"/>
    </source>
</evidence>
<dbReference type="PROSITE" id="PS50110">
    <property type="entry name" value="RESPONSE_REGULATORY"/>
    <property type="match status" value="1"/>
</dbReference>
<accession>A0ABP3JHH5</accession>
<dbReference type="Gene3D" id="3.30.565.10">
    <property type="entry name" value="Histidine kinase-like ATPase, C-terminal domain"/>
    <property type="match status" value="2"/>
</dbReference>
<dbReference type="InterPro" id="IPR011622">
    <property type="entry name" value="7TMR_DISM_rcpt_extracell_dom2"/>
</dbReference>
<dbReference type="SMART" id="SM00387">
    <property type="entry name" value="HATPase_c"/>
    <property type="match status" value="2"/>
</dbReference>
<dbReference type="Pfam" id="PF00512">
    <property type="entry name" value="HisKA"/>
    <property type="match status" value="2"/>
</dbReference>
<keyword evidence="5" id="KW-0547">Nucleotide-binding</keyword>
<evidence type="ECO:0000256" key="8">
    <source>
        <dbReference type="ARBA" id="ARBA00023012"/>
    </source>
</evidence>
<dbReference type="Pfam" id="PF00072">
    <property type="entry name" value="Response_reg"/>
    <property type="match status" value="1"/>
</dbReference>